<dbReference type="RefSeq" id="WP_012966206.1">
    <property type="nucleotide sequence ID" value="NC_013849.1"/>
</dbReference>
<feature type="active site" description="Proton acceptor" evidence="5 6">
    <location>
        <position position="145"/>
    </location>
</feature>
<dbReference type="PANTHER" id="PTHR10920">
    <property type="entry name" value="RIBOSOMAL RNA METHYLTRANSFERASE"/>
    <property type="match status" value="1"/>
</dbReference>
<reference evidence="9" key="1">
    <citation type="submission" date="2010-02" db="EMBL/GenBank/DDBJ databases">
        <title>Complete sequence of Ferroglobus placidus DSM 10642.</title>
        <authorList>
            <consortium name="US DOE Joint Genome Institute"/>
            <person name="Lucas S."/>
            <person name="Copeland A."/>
            <person name="Lapidus A."/>
            <person name="Cheng J.-F."/>
            <person name="Bruce D."/>
            <person name="Goodwin L."/>
            <person name="Pitluck S."/>
            <person name="Saunders E."/>
            <person name="Brettin T."/>
            <person name="Detter J.C."/>
            <person name="Han C."/>
            <person name="Tapia R."/>
            <person name="Larimer F."/>
            <person name="Land M."/>
            <person name="Hauser L."/>
            <person name="Kyrpides N."/>
            <person name="Ivanova N."/>
            <person name="Holmes D."/>
            <person name="Lovley D."/>
            <person name="Kyrpides N."/>
            <person name="Anderson I.J."/>
            <person name="Woyke T."/>
        </authorList>
    </citation>
    <scope>NUCLEOTIDE SEQUENCE [LARGE SCALE GENOMIC DNA]</scope>
    <source>
        <strain evidence="9">DSM 10642 / AEDII12DO</strain>
    </source>
</reference>
<dbReference type="GO" id="GO:0008650">
    <property type="term" value="F:rRNA (uridine-2'-O-)-methyltransferase activity"/>
    <property type="evidence" value="ECO:0007669"/>
    <property type="project" value="UniProtKB-UniRule"/>
</dbReference>
<keyword evidence="9" id="KW-1185">Reference proteome</keyword>
<dbReference type="InterPro" id="IPR029063">
    <property type="entry name" value="SAM-dependent_MTases_sf"/>
</dbReference>
<dbReference type="HAMAP" id="MF_01547">
    <property type="entry name" value="RNA_methyltr_E"/>
    <property type="match status" value="1"/>
</dbReference>
<evidence type="ECO:0000256" key="5">
    <source>
        <dbReference type="HAMAP-Rule" id="MF_01547"/>
    </source>
</evidence>
<name>D3RZF4_FERPA</name>
<comment type="function">
    <text evidence="5">Specifically methylates the uridine in position 2552 of 23S rRNA at the 2'-O position of the ribose in the fully assembled 50S ribosomal subunit.</text>
</comment>
<dbReference type="PANTHER" id="PTHR10920:SF13">
    <property type="entry name" value="PRE-RRNA 2'-O-RIBOSE RNA METHYLTRANSFERASE FTSJ3"/>
    <property type="match status" value="1"/>
</dbReference>
<dbReference type="EMBL" id="CP001899">
    <property type="protein sequence ID" value="ADC65867.1"/>
    <property type="molecule type" value="Genomic_DNA"/>
</dbReference>
<keyword evidence="2 5" id="KW-0489">Methyltransferase</keyword>
<evidence type="ECO:0000256" key="3">
    <source>
        <dbReference type="ARBA" id="ARBA00022679"/>
    </source>
</evidence>
<feature type="binding site" evidence="5">
    <location>
        <position position="51"/>
    </location>
    <ligand>
        <name>S-adenosyl-L-methionine</name>
        <dbReference type="ChEBI" id="CHEBI:59789"/>
    </ligand>
</feature>
<dbReference type="GeneID" id="8779250"/>
<dbReference type="PIRSF" id="PIRSF005461">
    <property type="entry name" value="23S_rRNA_mtase"/>
    <property type="match status" value="1"/>
</dbReference>
<evidence type="ECO:0000313" key="8">
    <source>
        <dbReference type="EMBL" id="ADC65867.1"/>
    </source>
</evidence>
<feature type="binding site" evidence="5">
    <location>
        <position position="49"/>
    </location>
    <ligand>
        <name>S-adenosyl-L-methionine</name>
        <dbReference type="ChEBI" id="CHEBI:59789"/>
    </ligand>
</feature>
<feature type="binding site" evidence="5">
    <location>
        <position position="82"/>
    </location>
    <ligand>
        <name>S-adenosyl-L-methionine</name>
        <dbReference type="ChEBI" id="CHEBI:59789"/>
    </ligand>
</feature>
<dbReference type="Proteomes" id="UP000002613">
    <property type="component" value="Chromosome"/>
</dbReference>
<dbReference type="EC" id="2.1.1.166" evidence="5"/>
<accession>D3RZF4</accession>
<dbReference type="GO" id="GO:0005737">
    <property type="term" value="C:cytoplasm"/>
    <property type="evidence" value="ECO:0007669"/>
    <property type="project" value="UniProtKB-SubCell"/>
</dbReference>
<sequence>MKDRQDYYYWKAKKEGYRSRAAYKLKQINAKFEIIKKGYHVLDLGASPGGWSQVAVELGADVVAVDLNPMKPIEGVVFIKGDITKEETKEEIRKIRDKFDVVLCDASPKITGKWDLDHFLSMELAKAAFDIAKEFLKPGGNFVVKLFQGAELEEVVREFKKYFRFKKLHAPPASRKRSAEIYFIGKGFGGKFRPKRD</sequence>
<dbReference type="InterPro" id="IPR015507">
    <property type="entry name" value="rRNA-MeTfrase_E"/>
</dbReference>
<dbReference type="SUPFAM" id="SSF53335">
    <property type="entry name" value="S-adenosyl-L-methionine-dependent methyltransferases"/>
    <property type="match status" value="1"/>
</dbReference>
<dbReference type="InterPro" id="IPR002877">
    <property type="entry name" value="RNA_MeTrfase_FtsJ_dom"/>
</dbReference>
<organism evidence="8 9">
    <name type="scientific">Ferroglobus placidus (strain DSM 10642 / AEDII12DO)</name>
    <dbReference type="NCBI Taxonomy" id="589924"/>
    <lineage>
        <taxon>Archaea</taxon>
        <taxon>Methanobacteriati</taxon>
        <taxon>Methanobacteriota</taxon>
        <taxon>Archaeoglobi</taxon>
        <taxon>Archaeoglobales</taxon>
        <taxon>Archaeoglobaceae</taxon>
        <taxon>Ferroglobus</taxon>
    </lineage>
</organism>
<dbReference type="eggNOG" id="arCOG00079">
    <property type="taxonomic scope" value="Archaea"/>
</dbReference>
<dbReference type="PaxDb" id="589924-Ferp_1723"/>
<proteinExistence type="inferred from homology"/>
<comment type="subcellular location">
    <subcellularLocation>
        <location evidence="5">Cytoplasm</location>
    </subcellularLocation>
</comment>
<gene>
    <name evidence="5" type="primary">rlmE</name>
    <name evidence="8" type="ordered locus">Ferp_1723</name>
</gene>
<dbReference type="InterPro" id="IPR050082">
    <property type="entry name" value="RNA_methyltr_RlmE"/>
</dbReference>
<feature type="domain" description="Ribosomal RNA methyltransferase FtsJ" evidence="7">
    <location>
        <begin position="17"/>
        <end position="188"/>
    </location>
</feature>
<dbReference type="Pfam" id="PF01728">
    <property type="entry name" value="FtsJ"/>
    <property type="match status" value="1"/>
</dbReference>
<feature type="binding site" evidence="5">
    <location>
        <position position="66"/>
    </location>
    <ligand>
        <name>S-adenosyl-L-methionine</name>
        <dbReference type="ChEBI" id="CHEBI:59789"/>
    </ligand>
</feature>
<dbReference type="HOGENOM" id="CLU_009422_4_4_2"/>
<evidence type="ECO:0000256" key="4">
    <source>
        <dbReference type="ARBA" id="ARBA00022691"/>
    </source>
</evidence>
<keyword evidence="4 5" id="KW-0949">S-adenosyl-L-methionine</keyword>
<keyword evidence="1 5" id="KW-0698">rRNA processing</keyword>
<dbReference type="AlphaFoldDB" id="D3RZF4"/>
<feature type="binding site" evidence="5">
    <location>
        <position position="105"/>
    </location>
    <ligand>
        <name>S-adenosyl-L-methionine</name>
        <dbReference type="ChEBI" id="CHEBI:59789"/>
    </ligand>
</feature>
<protein>
    <recommendedName>
        <fullName evidence="5">Ribosomal RNA large subunit methyltransferase E</fullName>
        <ecNumber evidence="5">2.1.1.166</ecNumber>
    </recommendedName>
    <alternativeName>
        <fullName evidence="5">23S rRNA Um2552 methyltransferase</fullName>
    </alternativeName>
    <alternativeName>
        <fullName evidence="5">rRNA (uridine-2'-O-)-methyltransferase</fullName>
    </alternativeName>
</protein>
<comment type="similarity">
    <text evidence="5">Belongs to the class I-like SAM-binding methyltransferase superfamily. RNA methyltransferase RlmE family.</text>
</comment>
<keyword evidence="5" id="KW-0963">Cytoplasm</keyword>
<dbReference type="STRING" id="589924.Ferp_1723"/>
<evidence type="ECO:0000313" key="9">
    <source>
        <dbReference type="Proteomes" id="UP000002613"/>
    </source>
</evidence>
<dbReference type="OrthoDB" id="26307at2157"/>
<reference evidence="8 9" key="2">
    <citation type="journal article" date="2011" name="Stand. Genomic Sci.">
        <title>Complete genome sequence of Ferroglobus placidus AEDII12DO.</title>
        <authorList>
            <person name="Anderson I."/>
            <person name="Risso C."/>
            <person name="Holmes D."/>
            <person name="Lucas S."/>
            <person name="Copeland A."/>
            <person name="Lapidus A."/>
            <person name="Cheng J.F."/>
            <person name="Bruce D."/>
            <person name="Goodwin L."/>
            <person name="Pitluck S."/>
            <person name="Saunders E."/>
            <person name="Brettin T."/>
            <person name="Detter J.C."/>
            <person name="Han C."/>
            <person name="Tapia R."/>
            <person name="Larimer F."/>
            <person name="Land M."/>
            <person name="Hauser L."/>
            <person name="Woyke T."/>
            <person name="Lovley D."/>
            <person name="Kyrpides N."/>
            <person name="Ivanova N."/>
        </authorList>
    </citation>
    <scope>NUCLEOTIDE SEQUENCE [LARGE SCALE GENOMIC DNA]</scope>
    <source>
        <strain evidence="9">DSM 10642 / AEDII12DO</strain>
    </source>
</reference>
<evidence type="ECO:0000256" key="6">
    <source>
        <dbReference type="PIRSR" id="PIRSR005461-1"/>
    </source>
</evidence>
<dbReference type="KEGG" id="fpl:Ferp_1723"/>
<evidence type="ECO:0000256" key="2">
    <source>
        <dbReference type="ARBA" id="ARBA00022603"/>
    </source>
</evidence>
<comment type="catalytic activity">
    <reaction evidence="5">
        <text>uridine(2552) in 23S rRNA + S-adenosyl-L-methionine = 2'-O-methyluridine(2552) in 23S rRNA + S-adenosyl-L-homocysteine + H(+)</text>
        <dbReference type="Rhea" id="RHEA:42720"/>
        <dbReference type="Rhea" id="RHEA-COMP:10202"/>
        <dbReference type="Rhea" id="RHEA-COMP:10203"/>
        <dbReference type="ChEBI" id="CHEBI:15378"/>
        <dbReference type="ChEBI" id="CHEBI:57856"/>
        <dbReference type="ChEBI" id="CHEBI:59789"/>
        <dbReference type="ChEBI" id="CHEBI:65315"/>
        <dbReference type="ChEBI" id="CHEBI:74478"/>
        <dbReference type="EC" id="2.1.1.166"/>
    </reaction>
</comment>
<dbReference type="Gene3D" id="3.40.50.150">
    <property type="entry name" value="Vaccinia Virus protein VP39"/>
    <property type="match status" value="1"/>
</dbReference>
<keyword evidence="3 5" id="KW-0808">Transferase</keyword>
<evidence type="ECO:0000259" key="7">
    <source>
        <dbReference type="Pfam" id="PF01728"/>
    </source>
</evidence>
<evidence type="ECO:0000256" key="1">
    <source>
        <dbReference type="ARBA" id="ARBA00022552"/>
    </source>
</evidence>